<dbReference type="InterPro" id="IPR035476">
    <property type="entry name" value="SIS_PGI_1"/>
</dbReference>
<dbReference type="InterPro" id="IPR035482">
    <property type="entry name" value="SIS_PGI_2"/>
</dbReference>
<comment type="function">
    <text evidence="8">Catalyzes the reversible isomerization of glucose-6-phosphate to fructose-6-phosphate.</text>
</comment>
<dbReference type="InterPro" id="IPR046348">
    <property type="entry name" value="SIS_dom_sf"/>
</dbReference>
<dbReference type="GO" id="GO:0006096">
    <property type="term" value="P:glycolytic process"/>
    <property type="evidence" value="ECO:0007669"/>
    <property type="project" value="UniProtKB-UniRule"/>
</dbReference>
<dbReference type="NCBIfam" id="NF010697">
    <property type="entry name" value="PRK14097.1"/>
    <property type="match status" value="1"/>
</dbReference>
<dbReference type="InterPro" id="IPR018189">
    <property type="entry name" value="Phosphoglucose_isomerase_CS"/>
</dbReference>
<evidence type="ECO:0000256" key="1">
    <source>
        <dbReference type="ARBA" id="ARBA00004926"/>
    </source>
</evidence>
<dbReference type="FunFam" id="3.40.50.10490:FF:000016">
    <property type="entry name" value="Glucose-6-phosphate isomerase"/>
    <property type="match status" value="1"/>
</dbReference>
<accession>A0A173QVX7</accession>
<keyword evidence="3 8" id="KW-0312">Gluconeogenesis</keyword>
<dbReference type="EC" id="5.3.1.9" evidence="8"/>
<dbReference type="UniPathway" id="UPA00138"/>
<evidence type="ECO:0000256" key="7">
    <source>
        <dbReference type="ARBA" id="ARBA00029321"/>
    </source>
</evidence>
<comment type="pathway">
    <text evidence="8">Carbohydrate biosynthesis; gluconeogenesis.</text>
</comment>
<name>A0A173QVX7_9FIRM</name>
<evidence type="ECO:0000256" key="9">
    <source>
        <dbReference type="RuleBase" id="RU000612"/>
    </source>
</evidence>
<dbReference type="RefSeq" id="WP_055213075.1">
    <property type="nucleotide sequence ID" value="NZ_CYXO01000001.1"/>
</dbReference>
<feature type="active site" evidence="8">
    <location>
        <position position="426"/>
    </location>
</feature>
<dbReference type="GO" id="GO:0051156">
    <property type="term" value="P:glucose 6-phosphate metabolic process"/>
    <property type="evidence" value="ECO:0007669"/>
    <property type="project" value="TreeGrafter"/>
</dbReference>
<dbReference type="CDD" id="cd05016">
    <property type="entry name" value="SIS_PGI_2"/>
    <property type="match status" value="1"/>
</dbReference>
<organism evidence="10 11">
    <name type="scientific">Dorea longicatena</name>
    <dbReference type="NCBI Taxonomy" id="88431"/>
    <lineage>
        <taxon>Bacteria</taxon>
        <taxon>Bacillati</taxon>
        <taxon>Bacillota</taxon>
        <taxon>Clostridia</taxon>
        <taxon>Lachnospirales</taxon>
        <taxon>Lachnospiraceae</taxon>
        <taxon>Dorea</taxon>
    </lineage>
</organism>
<dbReference type="PROSITE" id="PS00765">
    <property type="entry name" value="P_GLUCOSE_ISOMERASE_1"/>
    <property type="match status" value="1"/>
</dbReference>
<comment type="similarity">
    <text evidence="2 8 9">Belongs to the GPI family.</text>
</comment>
<dbReference type="InterPro" id="IPR001672">
    <property type="entry name" value="G6P_Isomerase"/>
</dbReference>
<dbReference type="HAMAP" id="MF_00473">
    <property type="entry name" value="G6P_isomerase"/>
    <property type="match status" value="1"/>
</dbReference>
<dbReference type="PROSITE" id="PS00174">
    <property type="entry name" value="P_GLUCOSE_ISOMERASE_2"/>
    <property type="match status" value="1"/>
</dbReference>
<evidence type="ECO:0000256" key="6">
    <source>
        <dbReference type="ARBA" id="ARBA00023235"/>
    </source>
</evidence>
<evidence type="ECO:0000313" key="11">
    <source>
        <dbReference type="Proteomes" id="UP000095597"/>
    </source>
</evidence>
<dbReference type="Pfam" id="PF00342">
    <property type="entry name" value="PGI"/>
    <property type="match status" value="1"/>
</dbReference>
<dbReference type="PANTHER" id="PTHR11469">
    <property type="entry name" value="GLUCOSE-6-PHOSPHATE ISOMERASE"/>
    <property type="match status" value="1"/>
</dbReference>
<evidence type="ECO:0000256" key="5">
    <source>
        <dbReference type="ARBA" id="ARBA00023152"/>
    </source>
</evidence>
<comment type="caution">
    <text evidence="8">Lacks conserved residue(s) required for the propagation of feature annotation.</text>
</comment>
<protein>
    <recommendedName>
        <fullName evidence="8">Glucose-6-phosphate isomerase</fullName>
        <shortName evidence="8">GPI</shortName>
        <ecNumber evidence="8">5.3.1.9</ecNumber>
    </recommendedName>
    <alternativeName>
        <fullName evidence="8">Phosphoglucose isomerase</fullName>
        <shortName evidence="8">PGI</shortName>
    </alternativeName>
    <alternativeName>
        <fullName evidence="8">Phosphohexose isomerase</fullName>
        <shortName evidence="8">PHI</shortName>
    </alternativeName>
</protein>
<keyword evidence="5 8" id="KW-0324">Glycolysis</keyword>
<dbReference type="GO" id="GO:0005829">
    <property type="term" value="C:cytosol"/>
    <property type="evidence" value="ECO:0007669"/>
    <property type="project" value="TreeGrafter"/>
</dbReference>
<dbReference type="OrthoDB" id="140919at2"/>
<dbReference type="PROSITE" id="PS51463">
    <property type="entry name" value="P_GLUCOSE_ISOMERASE_3"/>
    <property type="match status" value="1"/>
</dbReference>
<dbReference type="GO" id="GO:0004347">
    <property type="term" value="F:glucose-6-phosphate isomerase activity"/>
    <property type="evidence" value="ECO:0007669"/>
    <property type="project" value="UniProtKB-UniRule"/>
</dbReference>
<gene>
    <name evidence="10" type="primary">pgi_1</name>
    <name evidence="8" type="synonym">pgi</name>
    <name evidence="10" type="ORF">ERS852573_00078</name>
</gene>
<dbReference type="FunFam" id="3.40.50.10490:FF:000015">
    <property type="entry name" value="Glucose-6-phosphate isomerase"/>
    <property type="match status" value="1"/>
</dbReference>
<evidence type="ECO:0000256" key="3">
    <source>
        <dbReference type="ARBA" id="ARBA00022432"/>
    </source>
</evidence>
<dbReference type="PRINTS" id="PR00662">
    <property type="entry name" value="G6PISOMERASE"/>
</dbReference>
<dbReference type="CDD" id="cd05015">
    <property type="entry name" value="SIS_PGI_1"/>
    <property type="match status" value="1"/>
</dbReference>
<dbReference type="GO" id="GO:0097367">
    <property type="term" value="F:carbohydrate derivative binding"/>
    <property type="evidence" value="ECO:0007669"/>
    <property type="project" value="InterPro"/>
</dbReference>
<dbReference type="GO" id="GO:0048029">
    <property type="term" value="F:monosaccharide binding"/>
    <property type="evidence" value="ECO:0007669"/>
    <property type="project" value="TreeGrafter"/>
</dbReference>
<dbReference type="UniPathway" id="UPA00109">
    <property type="reaction ID" value="UER00181"/>
</dbReference>
<dbReference type="AlphaFoldDB" id="A0A173QVX7"/>
<dbReference type="SUPFAM" id="SSF53697">
    <property type="entry name" value="SIS domain"/>
    <property type="match status" value="1"/>
</dbReference>
<dbReference type="Gene3D" id="3.40.50.10490">
    <property type="entry name" value="Glucose-6-phosphate isomerase like protein, domain 1"/>
    <property type="match status" value="2"/>
</dbReference>
<proteinExistence type="inferred from homology"/>
<evidence type="ECO:0000256" key="2">
    <source>
        <dbReference type="ARBA" id="ARBA00006604"/>
    </source>
</evidence>
<keyword evidence="6 8" id="KW-0413">Isomerase</keyword>
<reference evidence="10 11" key="1">
    <citation type="submission" date="2015-09" db="EMBL/GenBank/DDBJ databases">
        <authorList>
            <consortium name="Pathogen Informatics"/>
        </authorList>
    </citation>
    <scope>NUCLEOTIDE SEQUENCE [LARGE SCALE GENOMIC DNA]</scope>
    <source>
        <strain evidence="10 11">2789STDY5834961</strain>
    </source>
</reference>
<dbReference type="EMBL" id="CYXO01000001">
    <property type="protein sequence ID" value="CUM69479.1"/>
    <property type="molecule type" value="Genomic_DNA"/>
</dbReference>
<comment type="subcellular location">
    <subcellularLocation>
        <location evidence="8">Cytoplasm</location>
    </subcellularLocation>
</comment>
<comment type="pathway">
    <text evidence="1 8 9">Carbohydrate degradation; glycolysis; D-glyceraldehyde 3-phosphate and glycerone phosphate from D-glucose: step 2/4.</text>
</comment>
<dbReference type="GO" id="GO:0006094">
    <property type="term" value="P:gluconeogenesis"/>
    <property type="evidence" value="ECO:0007669"/>
    <property type="project" value="UniProtKB-UniRule"/>
</dbReference>
<evidence type="ECO:0000256" key="4">
    <source>
        <dbReference type="ARBA" id="ARBA00022490"/>
    </source>
</evidence>
<evidence type="ECO:0000313" key="10">
    <source>
        <dbReference type="EMBL" id="CUM69479.1"/>
    </source>
</evidence>
<dbReference type="Proteomes" id="UP000095597">
    <property type="component" value="Unassembled WGS sequence"/>
</dbReference>
<keyword evidence="4 8" id="KW-0963">Cytoplasm</keyword>
<sequence length="449" mass="50112">MDNKLTFSISNAKNFIQDHEMSYIKEGVECAKEKLLSRQGEGNDFLGWIDLPVAYDKEEFERIKKAANKIQKDSDVLLVIGIGGSYLGARAAIDFLHSTFYNSIGKEERKTPEIYFCGNSMSGDYLNRIIKIIEGKDFSINVISKSGTTTESAIAFRVFKEILEKKYGKEEASKRIFATTDKKRGALKNLSDEEGYETFVVPDDVGGRFSVLTAVGLLPIAVSGANIDELMAGAAAERERVIHTPYEENESLRYAAARNILFRKGKVVEILANYEPSLQYISEWWKQLYGESEGKDQKGLMPASVNLTTDLHSLGQFIQDGSRIMLETVVAVEEPQSDITIQKEENDLDGLNYLAGKTVDFVNKSAMNGTILAHVEGGVPVLKVSIEKQNEFSLGQLFYFFEFACGISGYLMGVNPFNQPGVESYKSNMFALLGKPGYEEKHKELMEKL</sequence>
<comment type="catalytic activity">
    <reaction evidence="7 8 9">
        <text>alpha-D-glucose 6-phosphate = beta-D-fructose 6-phosphate</text>
        <dbReference type="Rhea" id="RHEA:11816"/>
        <dbReference type="ChEBI" id="CHEBI:57634"/>
        <dbReference type="ChEBI" id="CHEBI:58225"/>
        <dbReference type="EC" id="5.3.1.9"/>
    </reaction>
</comment>
<feature type="active site" description="Proton donor" evidence="8">
    <location>
        <position position="291"/>
    </location>
</feature>
<dbReference type="PANTHER" id="PTHR11469:SF1">
    <property type="entry name" value="GLUCOSE-6-PHOSPHATE ISOMERASE"/>
    <property type="match status" value="1"/>
</dbReference>
<evidence type="ECO:0000256" key="8">
    <source>
        <dbReference type="HAMAP-Rule" id="MF_00473"/>
    </source>
</evidence>